<proteinExistence type="inferred from homology"/>
<gene>
    <name evidence="11" type="ORF">NTEN_LOCUS18099</name>
</gene>
<evidence type="ECO:0000256" key="5">
    <source>
        <dbReference type="ARBA" id="ARBA00023136"/>
    </source>
</evidence>
<keyword evidence="6" id="KW-0863">Zinc-finger</keyword>
<feature type="domain" description="C2H2-type" evidence="10">
    <location>
        <begin position="1228"/>
        <end position="1257"/>
    </location>
</feature>
<evidence type="ECO:0000259" key="10">
    <source>
        <dbReference type="PROSITE" id="PS50157"/>
    </source>
</evidence>
<sequence length="1607" mass="181563">MAVVDCHDSDRWAASHLCGSWTVSHGNSVNKYDPFDWGDRIEGRSLAQVTYTDCYLLTGFVSGLVSTCFNAATARGGIRLKQPLLKGSSSRVVEGPGAGGPGAGADVHPHTPKWSLAMSPPPVAYSSASASVLRIIRDGSLVTGRRGAPVLKCPGVSGKRELRVEPAGKRRVVNSTRRAIRGLNLIWKLCRGILTILPHSCRASRIEQSADTFRMQGMRRLKWRRRKLWEYLKVRWKEFHTRIELWRSSFQKMDGRFGPAITSFFTFIKWLMLLNIVVALIISSFIILPTAVMEEREEECLPTNQTSTSIPCCSQLYMEHNSSLAAPSAVFEVLQGSGWLDRTLLFYGYYTYTPLINGSIYYDLPVAYVFTFMSVFLLCFFTILKSGSVGFKERLIESEGQYYKFCSLVFSGWDFCLHSDKGTSAKHKALFLEMKEHIEQERREDDKKNRSRDECCRTLLTRLSMKILVKLIFAAASSLIYFTIQFAYTELQTDDYTDEYRLLLEYMPALSIVGVNLVVPNILHYLVTLEGYSPLNTQRMVLLRNLLLRFSTICVLLVSIHSLVGCSIGPNDACVSHSCRTPLCWETFAAQQILKIVVVDFLAQIGITFFVNFPRMLLARHVRCKLTKVMCLQEFDIFKHLVDVVYIQFLVWLSSFIMPLMPALGALLLFVLFYVKKFACMVNSMPSSTTLYRVRKSTSLYLLVLLGTFFAAMGPVIFAAVTLEPSRSCGPLRGQRTYASLVESTYRSFPTWIQNGATIITSSTVAFPTLVFLWLLFYYYYILTRENRQMVIVLKKQLVLEGHDKQFLLNRLSAFIKQHQERHKPARSIDPPIANSAFVSFGEKISTDIGMIVSMNSARDAMHISTGDLCDVLFYNKTGSVWAHSCVLAAFSPILSQMISLRLNNGDHWSIRQPMQISIHQLTMSEPESESDCLLCLSQVISYIYTGTIDIDNCHKEHVHALSEHFQNCELLAAFERYKKLSKCIEVGDTHPEDENVNGIDLNSSGKDCEPLSRENEESKQGMATVEIKSTKISSSETVTITDEQTSSGDTNSKNESQTVVCDKCNYLSHDPQLVDVHSKIFHNSNYYKCLNCKFHNRNLNKLVEHIVESCHSFLICSICLVKSVSPSDMLCHVQIHRGTEPFQCAVCPRRFGKRNLWLKHVLSHYPKHTFSCKKCSLSFMTDRQREKHCGPESQHRSVKHVCLECGFIAPYNHVLEKHKLKHRKPKYECDQNDCGFYTSSEAMLVRHKAVHKSKTKPIKDTECPDCKMKFTLQKNLTRHMKIHLGESKKVKCSLCSYETLRKDKLREHCMVKHDSELDDAKIKLKRSAEAVDISEPVQQEIILGQNGSPVRGDSEKSREDEPKEAGMDNVKTPSNRNTLLMDSKGDISIVNSDKNNSVTLRNIGNLTGSITLDEKTGILTMNNINSGSVFLNETTGELTYINLEPQKETESSSKAAVPQNEGNSNDVTFEFTKLDEFTGEIVRVASPPGADENNSTEQENDPCDMDLVNDDSLDGFDDFDELLFDVFNEGESTTDYNKTANGMLQNDVPLAVPRLDESTGLLTFDNGYQQPDMSWDNGYGNGHSSRMDDEQAYQLLLDEATGVLHI</sequence>
<dbReference type="SUPFAM" id="SSF54695">
    <property type="entry name" value="POZ domain"/>
    <property type="match status" value="1"/>
</dbReference>
<feature type="transmembrane region" description="Helical" evidence="8">
    <location>
        <begin position="508"/>
        <end position="526"/>
    </location>
</feature>
<feature type="region of interest" description="Disordered" evidence="7">
    <location>
        <begin position="995"/>
        <end position="1056"/>
    </location>
</feature>
<feature type="transmembrane region" description="Helical" evidence="8">
    <location>
        <begin position="467"/>
        <end position="488"/>
    </location>
</feature>
<dbReference type="Gene3D" id="3.30.710.10">
    <property type="entry name" value="Potassium Channel Kv1.1, Chain A"/>
    <property type="match status" value="1"/>
</dbReference>
<feature type="region of interest" description="Disordered" evidence="7">
    <location>
        <begin position="1344"/>
        <end position="1377"/>
    </location>
</feature>
<keyword evidence="4 8" id="KW-1133">Transmembrane helix</keyword>
<feature type="domain" description="C2H2-type" evidence="10">
    <location>
        <begin position="1262"/>
        <end position="1289"/>
    </location>
</feature>
<feature type="domain" description="BTB" evidence="9">
    <location>
        <begin position="870"/>
        <end position="953"/>
    </location>
</feature>
<accession>A0A6H5HA36</accession>
<keyword evidence="6" id="KW-0479">Metal-binding</keyword>
<feature type="domain" description="C2H2-type" evidence="10">
    <location>
        <begin position="1143"/>
        <end position="1170"/>
    </location>
</feature>
<dbReference type="GO" id="GO:0008381">
    <property type="term" value="F:mechanosensitive monoatomic ion channel activity"/>
    <property type="evidence" value="ECO:0007669"/>
    <property type="project" value="TreeGrafter"/>
</dbReference>
<dbReference type="PROSITE" id="PS50157">
    <property type="entry name" value="ZINC_FINGER_C2H2_2"/>
    <property type="match status" value="3"/>
</dbReference>
<dbReference type="GO" id="GO:0008270">
    <property type="term" value="F:zinc ion binding"/>
    <property type="evidence" value="ECO:0007669"/>
    <property type="project" value="UniProtKB-KW"/>
</dbReference>
<evidence type="ECO:0000313" key="11">
    <source>
        <dbReference type="EMBL" id="CAB0013488.1"/>
    </source>
</evidence>
<dbReference type="CDD" id="cd18186">
    <property type="entry name" value="BTB_POZ_ZBTB_KLHL-like"/>
    <property type="match status" value="1"/>
</dbReference>
<dbReference type="OrthoDB" id="1936208at2759"/>
<feature type="transmembrane region" description="Helical" evidence="8">
    <location>
        <begin position="757"/>
        <end position="781"/>
    </location>
</feature>
<feature type="transmembrane region" description="Helical" evidence="8">
    <location>
        <begin position="257"/>
        <end position="288"/>
    </location>
</feature>
<dbReference type="GO" id="GO:0005886">
    <property type="term" value="C:plasma membrane"/>
    <property type="evidence" value="ECO:0007669"/>
    <property type="project" value="InterPro"/>
</dbReference>
<evidence type="ECO:0000256" key="7">
    <source>
        <dbReference type="SAM" id="MobiDB-lite"/>
    </source>
</evidence>
<feature type="compositionally biased region" description="Basic and acidic residues" evidence="7">
    <location>
        <begin position="1007"/>
        <end position="1020"/>
    </location>
</feature>
<dbReference type="EMBL" id="CADCXU010026786">
    <property type="protein sequence ID" value="CAB0013488.1"/>
    <property type="molecule type" value="Genomic_DNA"/>
</dbReference>
<dbReference type="InterPro" id="IPR013087">
    <property type="entry name" value="Znf_C2H2_type"/>
</dbReference>
<evidence type="ECO:0000256" key="8">
    <source>
        <dbReference type="SAM" id="Phobius"/>
    </source>
</evidence>
<dbReference type="Proteomes" id="UP000479000">
    <property type="component" value="Unassembled WGS sequence"/>
</dbReference>
<keyword evidence="5 8" id="KW-0472">Membrane</keyword>
<dbReference type="InterPro" id="IPR038900">
    <property type="entry name" value="TMC"/>
</dbReference>
<dbReference type="InterPro" id="IPR011333">
    <property type="entry name" value="SKP1/BTB/POZ_sf"/>
</dbReference>
<dbReference type="PANTHER" id="PTHR23302:SF24">
    <property type="entry name" value="TMC DOMAIN-CONTAINING PROTEIN"/>
    <property type="match status" value="1"/>
</dbReference>
<feature type="region of interest" description="Disordered" evidence="7">
    <location>
        <begin position="89"/>
        <end position="113"/>
    </location>
</feature>
<evidence type="ECO:0000256" key="2">
    <source>
        <dbReference type="ARBA" id="ARBA00006510"/>
    </source>
</evidence>
<evidence type="ECO:0000313" key="12">
    <source>
        <dbReference type="Proteomes" id="UP000479000"/>
    </source>
</evidence>
<dbReference type="SUPFAM" id="SSF57667">
    <property type="entry name" value="beta-beta-alpha zinc fingers"/>
    <property type="match status" value="2"/>
</dbReference>
<reference evidence="11 12" key="1">
    <citation type="submission" date="2020-02" db="EMBL/GenBank/DDBJ databases">
        <authorList>
            <person name="Ferguson B K."/>
        </authorList>
    </citation>
    <scope>NUCLEOTIDE SEQUENCE [LARGE SCALE GENOMIC DNA]</scope>
</reference>
<dbReference type="InterPro" id="IPR012496">
    <property type="entry name" value="TMC_dom"/>
</dbReference>
<dbReference type="InterPro" id="IPR036236">
    <property type="entry name" value="Znf_C2H2_sf"/>
</dbReference>
<evidence type="ECO:0008006" key="13">
    <source>
        <dbReference type="Google" id="ProtNLM"/>
    </source>
</evidence>
<comment type="subcellular location">
    <subcellularLocation>
        <location evidence="1">Membrane</location>
        <topology evidence="1">Multi-pass membrane protein</topology>
    </subcellularLocation>
</comment>
<keyword evidence="6" id="KW-0862">Zinc</keyword>
<evidence type="ECO:0000256" key="6">
    <source>
        <dbReference type="PROSITE-ProRule" id="PRU00042"/>
    </source>
</evidence>
<evidence type="ECO:0000256" key="3">
    <source>
        <dbReference type="ARBA" id="ARBA00022692"/>
    </source>
</evidence>
<feature type="transmembrane region" description="Helical" evidence="8">
    <location>
        <begin position="700"/>
        <end position="723"/>
    </location>
</feature>
<feature type="compositionally biased region" description="Basic and acidic residues" evidence="7">
    <location>
        <begin position="1353"/>
        <end position="1367"/>
    </location>
</feature>
<dbReference type="PANTHER" id="PTHR23302">
    <property type="entry name" value="TRANSMEMBRANE CHANNEL-RELATED"/>
    <property type="match status" value="1"/>
</dbReference>
<feature type="transmembrane region" description="Helical" evidence="8">
    <location>
        <begin position="546"/>
        <end position="564"/>
    </location>
</feature>
<protein>
    <recommendedName>
        <fullName evidence="13">BTB domain-containing protein</fullName>
    </recommendedName>
</protein>
<feature type="transmembrane region" description="Helical" evidence="8">
    <location>
        <begin position="649"/>
        <end position="675"/>
    </location>
</feature>
<dbReference type="PROSITE" id="PS00028">
    <property type="entry name" value="ZINC_FINGER_C2H2_1"/>
    <property type="match status" value="2"/>
</dbReference>
<organism evidence="11 12">
    <name type="scientific">Nesidiocoris tenuis</name>
    <dbReference type="NCBI Taxonomy" id="355587"/>
    <lineage>
        <taxon>Eukaryota</taxon>
        <taxon>Metazoa</taxon>
        <taxon>Ecdysozoa</taxon>
        <taxon>Arthropoda</taxon>
        <taxon>Hexapoda</taxon>
        <taxon>Insecta</taxon>
        <taxon>Pterygota</taxon>
        <taxon>Neoptera</taxon>
        <taxon>Paraneoptera</taxon>
        <taxon>Hemiptera</taxon>
        <taxon>Heteroptera</taxon>
        <taxon>Panheteroptera</taxon>
        <taxon>Cimicomorpha</taxon>
        <taxon>Miridae</taxon>
        <taxon>Dicyphina</taxon>
        <taxon>Nesidiocoris</taxon>
    </lineage>
</organism>
<comment type="similarity">
    <text evidence="2">Belongs to the TMC family.</text>
</comment>
<evidence type="ECO:0000259" key="9">
    <source>
        <dbReference type="PROSITE" id="PS50097"/>
    </source>
</evidence>
<dbReference type="Pfam" id="PF07810">
    <property type="entry name" value="TMC"/>
    <property type="match status" value="1"/>
</dbReference>
<name>A0A6H5HA36_9HEMI</name>
<dbReference type="SMART" id="SM00355">
    <property type="entry name" value="ZnF_C2H2"/>
    <property type="match status" value="9"/>
</dbReference>
<feature type="compositionally biased region" description="Polar residues" evidence="7">
    <location>
        <begin position="1031"/>
        <end position="1056"/>
    </location>
</feature>
<dbReference type="InterPro" id="IPR000210">
    <property type="entry name" value="BTB/POZ_dom"/>
</dbReference>
<evidence type="ECO:0000256" key="4">
    <source>
        <dbReference type="ARBA" id="ARBA00022989"/>
    </source>
</evidence>
<dbReference type="Gene3D" id="3.30.160.60">
    <property type="entry name" value="Classic Zinc Finger"/>
    <property type="match status" value="2"/>
</dbReference>
<keyword evidence="12" id="KW-1185">Reference proteome</keyword>
<feature type="transmembrane region" description="Helical" evidence="8">
    <location>
        <begin position="366"/>
        <end position="384"/>
    </location>
</feature>
<keyword evidence="3 8" id="KW-0812">Transmembrane</keyword>
<dbReference type="PROSITE" id="PS50097">
    <property type="entry name" value="BTB"/>
    <property type="match status" value="1"/>
</dbReference>
<feature type="region of interest" description="Disordered" evidence="7">
    <location>
        <begin position="1448"/>
        <end position="1467"/>
    </location>
</feature>
<evidence type="ECO:0000256" key="1">
    <source>
        <dbReference type="ARBA" id="ARBA00004141"/>
    </source>
</evidence>
<dbReference type="Pfam" id="PF00651">
    <property type="entry name" value="BTB"/>
    <property type="match status" value="1"/>
</dbReference>